<reference evidence="1 2" key="1">
    <citation type="journal article" date="2015" name="Parasit. Vectors">
        <title>Draft genome of the scabies mite.</title>
        <authorList>
            <person name="Rider S.D.Jr."/>
            <person name="Morgan M.S."/>
            <person name="Arlian L.G."/>
        </authorList>
    </citation>
    <scope>NUCLEOTIDE SEQUENCE [LARGE SCALE GENOMIC DNA]</scope>
    <source>
        <strain evidence="1">Arlian Lab</strain>
    </source>
</reference>
<sequence length="109" mass="13000">MKEENPWTLTTTNPFLEHQNLITTQNETELEPCQSKECFRKVAGFERFLKLYGTGHSLTQFECLLRNIFFKCIKTEMKNHKCIKKKFEKVKKKIAQLLWDTRLCITNNL</sequence>
<dbReference type="AlphaFoldDB" id="A0A132A9K7"/>
<proteinExistence type="predicted"/>
<dbReference type="EMBL" id="JXLN01011677">
    <property type="protein sequence ID" value="KPM07559.1"/>
    <property type="molecule type" value="Genomic_DNA"/>
</dbReference>
<accession>A0A132A9K7</accession>
<evidence type="ECO:0000313" key="2">
    <source>
        <dbReference type="Proteomes" id="UP000616769"/>
    </source>
</evidence>
<dbReference type="OrthoDB" id="6515662at2759"/>
<dbReference type="VEuPathDB" id="VectorBase:SSCA002187"/>
<dbReference type="Proteomes" id="UP000616769">
    <property type="component" value="Unassembled WGS sequence"/>
</dbReference>
<name>A0A132A9K7_SARSC</name>
<gene>
    <name evidence="1" type="ORF">QR98_0060560</name>
</gene>
<comment type="caution">
    <text evidence="1">The sequence shown here is derived from an EMBL/GenBank/DDBJ whole genome shotgun (WGS) entry which is preliminary data.</text>
</comment>
<organism evidence="1 2">
    <name type="scientific">Sarcoptes scabiei</name>
    <name type="common">Itch mite</name>
    <name type="synonym">Acarus scabiei</name>
    <dbReference type="NCBI Taxonomy" id="52283"/>
    <lineage>
        <taxon>Eukaryota</taxon>
        <taxon>Metazoa</taxon>
        <taxon>Ecdysozoa</taxon>
        <taxon>Arthropoda</taxon>
        <taxon>Chelicerata</taxon>
        <taxon>Arachnida</taxon>
        <taxon>Acari</taxon>
        <taxon>Acariformes</taxon>
        <taxon>Sarcoptiformes</taxon>
        <taxon>Astigmata</taxon>
        <taxon>Psoroptidia</taxon>
        <taxon>Sarcoptoidea</taxon>
        <taxon>Sarcoptidae</taxon>
        <taxon>Sarcoptinae</taxon>
        <taxon>Sarcoptes</taxon>
    </lineage>
</organism>
<protein>
    <submittedName>
        <fullName evidence="1">Uncharacterized protein</fullName>
    </submittedName>
</protein>
<evidence type="ECO:0000313" key="1">
    <source>
        <dbReference type="EMBL" id="KPM07559.1"/>
    </source>
</evidence>